<evidence type="ECO:0000313" key="1">
    <source>
        <dbReference type="EMBL" id="MFC7068541.1"/>
    </source>
</evidence>
<comment type="caution">
    <text evidence="1">The sequence shown here is derived from an EMBL/GenBank/DDBJ whole genome shotgun (WGS) entry which is preliminary data.</text>
</comment>
<organism evidence="1 2">
    <name type="scientific">Halobaculum lipolyticum</name>
    <dbReference type="NCBI Taxonomy" id="3032001"/>
    <lineage>
        <taxon>Archaea</taxon>
        <taxon>Methanobacteriati</taxon>
        <taxon>Methanobacteriota</taxon>
        <taxon>Stenosarchaea group</taxon>
        <taxon>Halobacteria</taxon>
        <taxon>Halobacteriales</taxon>
        <taxon>Haloferacaceae</taxon>
        <taxon>Halobaculum</taxon>
    </lineage>
</organism>
<dbReference type="EMBL" id="JBHTAH010000002">
    <property type="protein sequence ID" value="MFC7068541.1"/>
    <property type="molecule type" value="Genomic_DNA"/>
</dbReference>
<dbReference type="GeneID" id="81126942"/>
<name>A0ABD5W5D6_9EURY</name>
<dbReference type="RefSeq" id="WP_284033325.1">
    <property type="nucleotide sequence ID" value="NZ_CP126155.1"/>
</dbReference>
<keyword evidence="2" id="KW-1185">Reference proteome</keyword>
<sequence length="76" mass="8588">MVFKTLLLAVGLLEVLKPRALVDFWMGVAAKGDQEIELRGWVYTVARLEGVVILLWTLSRLRRRSSPEPVEVVEPA</sequence>
<evidence type="ECO:0000313" key="2">
    <source>
        <dbReference type="Proteomes" id="UP001596461"/>
    </source>
</evidence>
<dbReference type="AlphaFoldDB" id="A0ABD5W5D6"/>
<protein>
    <submittedName>
        <fullName evidence="1">Uncharacterized protein</fullName>
    </submittedName>
</protein>
<dbReference type="Proteomes" id="UP001596461">
    <property type="component" value="Unassembled WGS sequence"/>
</dbReference>
<gene>
    <name evidence="1" type="ORF">ACFQL9_02725</name>
</gene>
<proteinExistence type="predicted"/>
<reference evidence="1 2" key="1">
    <citation type="journal article" date="2019" name="Int. J. Syst. Evol. Microbiol.">
        <title>The Global Catalogue of Microorganisms (GCM) 10K type strain sequencing project: providing services to taxonomists for standard genome sequencing and annotation.</title>
        <authorList>
            <consortium name="The Broad Institute Genomics Platform"/>
            <consortium name="The Broad Institute Genome Sequencing Center for Infectious Disease"/>
            <person name="Wu L."/>
            <person name="Ma J."/>
        </authorList>
    </citation>
    <scope>NUCLEOTIDE SEQUENCE [LARGE SCALE GENOMIC DNA]</scope>
    <source>
        <strain evidence="1 2">DT31</strain>
    </source>
</reference>
<accession>A0ABD5W5D6</accession>